<dbReference type="AlphaFoldDB" id="A0A318SWR9"/>
<dbReference type="OrthoDB" id="8912599at2"/>
<accession>A0A318SWR9</accession>
<protein>
    <submittedName>
        <fullName evidence="2">Uncharacterized protein</fullName>
    </submittedName>
</protein>
<feature type="compositionally biased region" description="Polar residues" evidence="1">
    <location>
        <begin position="1"/>
        <end position="11"/>
    </location>
</feature>
<keyword evidence="3" id="KW-1185">Reference proteome</keyword>
<name>A0A318SWR9_9BURK</name>
<dbReference type="EMBL" id="QJTC01000016">
    <property type="protein sequence ID" value="PYE76043.1"/>
    <property type="molecule type" value="Genomic_DNA"/>
</dbReference>
<sequence>MQLDLLSSNPGNEKRKGRPPIHADAAARKRAHRANVSRIDYSDDAAHVAKMQEIADQLGCSLAELMRSMTRVALTNRNWRQLGLYGSKGH</sequence>
<gene>
    <name evidence="2" type="ORF">DFQ15_1163</name>
</gene>
<evidence type="ECO:0000313" key="2">
    <source>
        <dbReference type="EMBL" id="PYE76043.1"/>
    </source>
</evidence>
<dbReference type="Proteomes" id="UP000247540">
    <property type="component" value="Unassembled WGS sequence"/>
</dbReference>
<reference evidence="2 3" key="1">
    <citation type="submission" date="2018-06" db="EMBL/GenBank/DDBJ databases">
        <title>Genomic Encyclopedia of Type Strains, Phase III (KMG-III): the genomes of soil and plant-associated and newly described type strains.</title>
        <authorList>
            <person name="Whitman W."/>
        </authorList>
    </citation>
    <scope>NUCLEOTIDE SEQUENCE [LARGE SCALE GENOMIC DNA]</scope>
    <source>
        <strain evidence="2 3">CECT 7646</strain>
    </source>
</reference>
<feature type="region of interest" description="Disordered" evidence="1">
    <location>
        <begin position="1"/>
        <end position="29"/>
    </location>
</feature>
<evidence type="ECO:0000256" key="1">
    <source>
        <dbReference type="SAM" id="MobiDB-lite"/>
    </source>
</evidence>
<evidence type="ECO:0000313" key="3">
    <source>
        <dbReference type="Proteomes" id="UP000247540"/>
    </source>
</evidence>
<proteinExistence type="predicted"/>
<dbReference type="RefSeq" id="WP_110466049.1">
    <property type="nucleotide sequence ID" value="NZ_JAMOFZ010000016.1"/>
</dbReference>
<organism evidence="2 3">
    <name type="scientific">Xylophilus ampelinus</name>
    <dbReference type="NCBI Taxonomy" id="54067"/>
    <lineage>
        <taxon>Bacteria</taxon>
        <taxon>Pseudomonadati</taxon>
        <taxon>Pseudomonadota</taxon>
        <taxon>Betaproteobacteria</taxon>
        <taxon>Burkholderiales</taxon>
        <taxon>Xylophilus</taxon>
    </lineage>
</organism>
<comment type="caution">
    <text evidence="2">The sequence shown here is derived from an EMBL/GenBank/DDBJ whole genome shotgun (WGS) entry which is preliminary data.</text>
</comment>